<name>A0ABR3PHD9_9PEZI</name>
<feature type="compositionally biased region" description="Basic residues" evidence="3">
    <location>
        <begin position="281"/>
        <end position="290"/>
    </location>
</feature>
<proteinExistence type="predicted"/>
<dbReference type="EMBL" id="JBFMKM010000007">
    <property type="protein sequence ID" value="KAL1305480.1"/>
    <property type="molecule type" value="Genomic_DNA"/>
</dbReference>
<evidence type="ECO:0000256" key="2">
    <source>
        <dbReference type="ARBA" id="ARBA00022679"/>
    </source>
</evidence>
<gene>
    <name evidence="4" type="ORF">AAFC00_002356</name>
</gene>
<reference evidence="4 5" key="1">
    <citation type="submission" date="2024-07" db="EMBL/GenBank/DDBJ databases">
        <title>Draft sequence of the Neodothiora populina.</title>
        <authorList>
            <person name="Drown D.D."/>
            <person name="Schuette U.S."/>
            <person name="Buechlein A.B."/>
            <person name="Rusch D.R."/>
            <person name="Winton L.W."/>
            <person name="Adams G.A."/>
        </authorList>
    </citation>
    <scope>NUCLEOTIDE SEQUENCE [LARGE SCALE GENOMIC DNA]</scope>
    <source>
        <strain evidence="4 5">CPC 39397</strain>
    </source>
</reference>
<evidence type="ECO:0000256" key="1">
    <source>
        <dbReference type="ARBA" id="ARBA00022603"/>
    </source>
</evidence>
<protein>
    <recommendedName>
        <fullName evidence="6">U6 small nuclear RNA (adenine-(43)-N(6))-methyltransferase</fullName>
    </recommendedName>
</protein>
<keyword evidence="5" id="KW-1185">Reference proteome</keyword>
<dbReference type="Gene3D" id="3.40.50.150">
    <property type="entry name" value="Vaccinia Virus protein VP39"/>
    <property type="match status" value="1"/>
</dbReference>
<organism evidence="4 5">
    <name type="scientific">Neodothiora populina</name>
    <dbReference type="NCBI Taxonomy" id="2781224"/>
    <lineage>
        <taxon>Eukaryota</taxon>
        <taxon>Fungi</taxon>
        <taxon>Dikarya</taxon>
        <taxon>Ascomycota</taxon>
        <taxon>Pezizomycotina</taxon>
        <taxon>Dothideomycetes</taxon>
        <taxon>Dothideomycetidae</taxon>
        <taxon>Dothideales</taxon>
        <taxon>Dothioraceae</taxon>
        <taxon>Neodothiora</taxon>
    </lineage>
</organism>
<evidence type="ECO:0000256" key="3">
    <source>
        <dbReference type="SAM" id="MobiDB-lite"/>
    </source>
</evidence>
<dbReference type="Pfam" id="PF05971">
    <property type="entry name" value="Methyltransf_10"/>
    <property type="match status" value="1"/>
</dbReference>
<dbReference type="InterPro" id="IPR029063">
    <property type="entry name" value="SAM-dependent_MTases_sf"/>
</dbReference>
<dbReference type="PANTHER" id="PTHR13393:SF0">
    <property type="entry name" value="RNA N6-ADENOSINE-METHYLTRANSFERASE METTL16"/>
    <property type="match status" value="1"/>
</dbReference>
<dbReference type="RefSeq" id="XP_069201753.1">
    <property type="nucleotide sequence ID" value="XM_069348508.1"/>
</dbReference>
<comment type="caution">
    <text evidence="4">The sequence shown here is derived from an EMBL/GenBank/DDBJ whole genome shotgun (WGS) entry which is preliminary data.</text>
</comment>
<feature type="compositionally biased region" description="Polar residues" evidence="3">
    <location>
        <begin position="1"/>
        <end position="11"/>
    </location>
</feature>
<dbReference type="Proteomes" id="UP001562354">
    <property type="component" value="Unassembled WGS sequence"/>
</dbReference>
<dbReference type="PANTHER" id="PTHR13393">
    <property type="entry name" value="SAM-DEPENDENT METHYLTRANSFERASE"/>
    <property type="match status" value="1"/>
</dbReference>
<keyword evidence="1" id="KW-0489">Methyltransferase</keyword>
<evidence type="ECO:0000313" key="5">
    <source>
        <dbReference type="Proteomes" id="UP001562354"/>
    </source>
</evidence>
<dbReference type="SUPFAM" id="SSF53335">
    <property type="entry name" value="S-adenosyl-L-methionine-dependent methyltransferases"/>
    <property type="match status" value="1"/>
</dbReference>
<dbReference type="CDD" id="cd02440">
    <property type="entry name" value="AdoMet_MTases"/>
    <property type="match status" value="1"/>
</dbReference>
<dbReference type="GeneID" id="95976058"/>
<keyword evidence="2" id="KW-0808">Transferase</keyword>
<sequence>MQSLVDSTGTKVLSDEHDPNRKVTGLDVGTGASAIYALLATSSRTNWDMHATDIDDHSLTYAEKNIALNNLQARITLHRMAQDDPLIPLGKLNVETIDFTMCNPPFYTSADDLYNSLNNKQARPSAVCTGAEVEMICEGGDLGFVMRMVEESLVLRSRVQWYSSMFGKKESLFAVVDRLKEVGIDNWAVSCLQAGNRTRRWALAWSFRDRRPSWNATKNNTISTVLNPRPTEQTIPIFKLSIELAVEMLDQILLPLDVSWKWDSNIRSGHGRTTGNVWSRAARRGLKRKRNQDDTGNTGPQAARSTHDEDNTVREGFHAVDDEVALAFRISVSVEPKGQEFVLRWLRGQDWTLFESFTGMLKRSLREKASNRRISQDN</sequence>
<feature type="region of interest" description="Disordered" evidence="3">
    <location>
        <begin position="1"/>
        <end position="24"/>
    </location>
</feature>
<dbReference type="InterPro" id="IPR010286">
    <property type="entry name" value="METTL16/RlmF"/>
</dbReference>
<evidence type="ECO:0008006" key="6">
    <source>
        <dbReference type="Google" id="ProtNLM"/>
    </source>
</evidence>
<accession>A0ABR3PHD9</accession>
<feature type="compositionally biased region" description="Polar residues" evidence="3">
    <location>
        <begin position="294"/>
        <end position="304"/>
    </location>
</feature>
<evidence type="ECO:0000313" key="4">
    <source>
        <dbReference type="EMBL" id="KAL1305480.1"/>
    </source>
</evidence>
<feature type="region of interest" description="Disordered" evidence="3">
    <location>
        <begin position="273"/>
        <end position="312"/>
    </location>
</feature>